<gene>
    <name evidence="3" type="ORF">H7F21_08445</name>
</gene>
<keyword evidence="1" id="KW-1133">Transmembrane helix</keyword>
<feature type="domain" description="Signal transduction histidine kinase internal region" evidence="2">
    <location>
        <begin position="79"/>
        <end position="155"/>
    </location>
</feature>
<evidence type="ECO:0000256" key="1">
    <source>
        <dbReference type="SAM" id="Phobius"/>
    </source>
</evidence>
<dbReference type="AlphaFoldDB" id="A0A842ISI6"/>
<dbReference type="InterPro" id="IPR010559">
    <property type="entry name" value="Sig_transdc_His_kin_internal"/>
</dbReference>
<dbReference type="PANTHER" id="PTHR34220:SF7">
    <property type="entry name" value="SENSOR HISTIDINE KINASE YPDA"/>
    <property type="match status" value="1"/>
</dbReference>
<evidence type="ECO:0000259" key="2">
    <source>
        <dbReference type="Pfam" id="PF06580"/>
    </source>
</evidence>
<dbReference type="GO" id="GO:0016020">
    <property type="term" value="C:membrane"/>
    <property type="evidence" value="ECO:0007669"/>
    <property type="project" value="InterPro"/>
</dbReference>
<keyword evidence="4" id="KW-1185">Reference proteome</keyword>
<keyword evidence="3" id="KW-0418">Kinase</keyword>
<sequence>MALNKKQIFVLIGLSIILVSIIGMLIMKSEIEYDGSSTSDLYFAIFRFLFFGTLVVFFADWFFRRWRAYQELKNERLAAELHNLKSQVSPHFFFNTLNNLYGLIKRDADKSREFVLKLSDLMRYSIYSSDKESVTLKEEIDYLENFIALHEIRYFNTVDIHFEKDMENDDIAIAPLLLIILLENAFKHGAEKLTNGAFIILNLKAQQKKLNFTVENNFEEDVLNETDGLGLKNLQKRLQLLYPEKYDFKVSSHDSVFKAELELEL</sequence>
<feature type="transmembrane region" description="Helical" evidence="1">
    <location>
        <begin position="41"/>
        <end position="63"/>
    </location>
</feature>
<dbReference type="Gene3D" id="3.30.565.10">
    <property type="entry name" value="Histidine kinase-like ATPase, C-terminal domain"/>
    <property type="match status" value="1"/>
</dbReference>
<keyword evidence="1" id="KW-0472">Membrane</keyword>
<protein>
    <submittedName>
        <fullName evidence="3">Histidine kinase</fullName>
    </submittedName>
</protein>
<dbReference type="PANTHER" id="PTHR34220">
    <property type="entry name" value="SENSOR HISTIDINE KINASE YPDA"/>
    <property type="match status" value="1"/>
</dbReference>
<feature type="transmembrane region" description="Helical" evidence="1">
    <location>
        <begin position="7"/>
        <end position="26"/>
    </location>
</feature>
<keyword evidence="3" id="KW-0808">Transferase</keyword>
<evidence type="ECO:0000313" key="4">
    <source>
        <dbReference type="Proteomes" id="UP000533900"/>
    </source>
</evidence>
<proteinExistence type="predicted"/>
<organism evidence="3 4">
    <name type="scientific">Winogradskyella flava</name>
    <dbReference type="NCBI Taxonomy" id="1884876"/>
    <lineage>
        <taxon>Bacteria</taxon>
        <taxon>Pseudomonadati</taxon>
        <taxon>Bacteroidota</taxon>
        <taxon>Flavobacteriia</taxon>
        <taxon>Flavobacteriales</taxon>
        <taxon>Flavobacteriaceae</taxon>
        <taxon>Winogradskyella</taxon>
    </lineage>
</organism>
<dbReference type="RefSeq" id="WP_185788832.1">
    <property type="nucleotide sequence ID" value="NZ_JACLCP010000002.1"/>
</dbReference>
<name>A0A842ISI6_9FLAO</name>
<reference evidence="3" key="1">
    <citation type="submission" date="2020-08" db="EMBL/GenBank/DDBJ databases">
        <title>Winogradskyella ouciana sp. nov., isolated from the hadal seawater of the Mariana Trench.</title>
        <authorList>
            <person name="He X."/>
        </authorList>
    </citation>
    <scope>NUCLEOTIDE SEQUENCE [LARGE SCALE GENOMIC DNA]</scope>
    <source>
        <strain evidence="3">KCTC 52348</strain>
    </source>
</reference>
<evidence type="ECO:0000313" key="3">
    <source>
        <dbReference type="EMBL" id="MBC2845119.1"/>
    </source>
</evidence>
<keyword evidence="1" id="KW-0812">Transmembrane</keyword>
<dbReference type="InterPro" id="IPR036890">
    <property type="entry name" value="HATPase_C_sf"/>
</dbReference>
<dbReference type="GO" id="GO:0000155">
    <property type="term" value="F:phosphorelay sensor kinase activity"/>
    <property type="evidence" value="ECO:0007669"/>
    <property type="project" value="InterPro"/>
</dbReference>
<dbReference type="EMBL" id="JACLCP010000002">
    <property type="protein sequence ID" value="MBC2845119.1"/>
    <property type="molecule type" value="Genomic_DNA"/>
</dbReference>
<dbReference type="InterPro" id="IPR050640">
    <property type="entry name" value="Bact_2-comp_sensor_kinase"/>
</dbReference>
<accession>A0A842ISI6</accession>
<dbReference type="Pfam" id="PF06580">
    <property type="entry name" value="His_kinase"/>
    <property type="match status" value="1"/>
</dbReference>
<comment type="caution">
    <text evidence="3">The sequence shown here is derived from an EMBL/GenBank/DDBJ whole genome shotgun (WGS) entry which is preliminary data.</text>
</comment>
<dbReference type="Proteomes" id="UP000533900">
    <property type="component" value="Unassembled WGS sequence"/>
</dbReference>